<evidence type="ECO:0000256" key="1">
    <source>
        <dbReference type="ARBA" id="ARBA00004141"/>
    </source>
</evidence>
<keyword evidence="3 5" id="KW-1133">Transmembrane helix</keyword>
<keyword evidence="8" id="KW-1185">Reference proteome</keyword>
<comment type="caution">
    <text evidence="7">The sequence shown here is derived from an EMBL/GenBank/DDBJ whole genome shotgun (WGS) entry which is preliminary data.</text>
</comment>
<dbReference type="InterPro" id="IPR052165">
    <property type="entry name" value="Membrane_assoc_protease"/>
</dbReference>
<dbReference type="PANTHER" id="PTHR33507:SF3">
    <property type="entry name" value="INNER MEMBRANE PROTEIN YBBJ"/>
    <property type="match status" value="1"/>
</dbReference>
<evidence type="ECO:0000256" key="2">
    <source>
        <dbReference type="ARBA" id="ARBA00022692"/>
    </source>
</evidence>
<dbReference type="InterPro" id="IPR002810">
    <property type="entry name" value="NfeD-like_C"/>
</dbReference>
<protein>
    <submittedName>
        <fullName evidence="7">NfeD family protein</fullName>
    </submittedName>
</protein>
<feature type="transmembrane region" description="Helical" evidence="5">
    <location>
        <begin position="51"/>
        <end position="70"/>
    </location>
</feature>
<dbReference type="PANTHER" id="PTHR33507">
    <property type="entry name" value="INNER MEMBRANE PROTEIN YBBJ"/>
    <property type="match status" value="1"/>
</dbReference>
<dbReference type="RefSeq" id="WP_082882937.1">
    <property type="nucleotide sequence ID" value="NZ_JBHSYQ010000003.1"/>
</dbReference>
<keyword evidence="2 5" id="KW-0812">Transmembrane</keyword>
<comment type="subcellular location">
    <subcellularLocation>
        <location evidence="1">Membrane</location>
        <topology evidence="1">Multi-pass membrane protein</topology>
    </subcellularLocation>
</comment>
<dbReference type="Gene3D" id="2.40.50.140">
    <property type="entry name" value="Nucleic acid-binding proteins"/>
    <property type="match status" value="1"/>
</dbReference>
<evidence type="ECO:0000256" key="5">
    <source>
        <dbReference type="SAM" id="Phobius"/>
    </source>
</evidence>
<organism evidence="7 8">
    <name type="scientific">Rufibacter roseus</name>
    <dbReference type="NCBI Taxonomy" id="1567108"/>
    <lineage>
        <taxon>Bacteria</taxon>
        <taxon>Pseudomonadati</taxon>
        <taxon>Bacteroidota</taxon>
        <taxon>Cytophagia</taxon>
        <taxon>Cytophagales</taxon>
        <taxon>Hymenobacteraceae</taxon>
        <taxon>Rufibacter</taxon>
    </lineage>
</organism>
<feature type="transmembrane region" description="Helical" evidence="5">
    <location>
        <begin position="27"/>
        <end position="45"/>
    </location>
</feature>
<evidence type="ECO:0000313" key="7">
    <source>
        <dbReference type="EMBL" id="MFC6997740.1"/>
    </source>
</evidence>
<evidence type="ECO:0000256" key="3">
    <source>
        <dbReference type="ARBA" id="ARBA00022989"/>
    </source>
</evidence>
<dbReference type="Pfam" id="PF01957">
    <property type="entry name" value="NfeD"/>
    <property type="match status" value="1"/>
</dbReference>
<dbReference type="SUPFAM" id="SSF141322">
    <property type="entry name" value="NfeD domain-like"/>
    <property type="match status" value="1"/>
</dbReference>
<feature type="domain" description="NfeD-like C-terminal" evidence="6">
    <location>
        <begin position="88"/>
        <end position="141"/>
    </location>
</feature>
<name>A0ABW2DL16_9BACT</name>
<evidence type="ECO:0000256" key="4">
    <source>
        <dbReference type="ARBA" id="ARBA00023136"/>
    </source>
</evidence>
<evidence type="ECO:0000313" key="8">
    <source>
        <dbReference type="Proteomes" id="UP001596405"/>
    </source>
</evidence>
<sequence length="156" mass="17015">MDISIWWLWLVAGILLIVGEMFTVSFYFLWLGIAALVAAVLSYFFPETYWLPPAAASVTGLLLIIFTKPLTARASIAKGFDDPVHFMANRVGEIIEPVTPTRLGLVKVGTEVWSASAQEALYPGQQVLVVSQSSTVLQVKPLVDELQANPPQQAGI</sequence>
<proteinExistence type="predicted"/>
<feature type="transmembrane region" description="Helical" evidence="5">
    <location>
        <begin position="6"/>
        <end position="22"/>
    </location>
</feature>
<keyword evidence="4 5" id="KW-0472">Membrane</keyword>
<reference evidence="8" key="1">
    <citation type="journal article" date="2019" name="Int. J. Syst. Evol. Microbiol.">
        <title>The Global Catalogue of Microorganisms (GCM) 10K type strain sequencing project: providing services to taxonomists for standard genome sequencing and annotation.</title>
        <authorList>
            <consortium name="The Broad Institute Genomics Platform"/>
            <consortium name="The Broad Institute Genome Sequencing Center for Infectious Disease"/>
            <person name="Wu L."/>
            <person name="Ma J."/>
        </authorList>
    </citation>
    <scope>NUCLEOTIDE SEQUENCE [LARGE SCALE GENOMIC DNA]</scope>
    <source>
        <strain evidence="8">CGMCC 4.7393</strain>
    </source>
</reference>
<gene>
    <name evidence="7" type="ORF">ACFQHR_08885</name>
</gene>
<dbReference type="EMBL" id="JBHSYQ010000003">
    <property type="protein sequence ID" value="MFC6997740.1"/>
    <property type="molecule type" value="Genomic_DNA"/>
</dbReference>
<dbReference type="Proteomes" id="UP001596405">
    <property type="component" value="Unassembled WGS sequence"/>
</dbReference>
<evidence type="ECO:0000259" key="6">
    <source>
        <dbReference type="Pfam" id="PF01957"/>
    </source>
</evidence>
<dbReference type="InterPro" id="IPR012340">
    <property type="entry name" value="NA-bd_OB-fold"/>
</dbReference>
<accession>A0ABW2DL16</accession>